<dbReference type="InterPro" id="IPR015815">
    <property type="entry name" value="HIBADH-related"/>
</dbReference>
<dbReference type="Gene3D" id="1.10.1040.10">
    <property type="entry name" value="N-(1-d-carboxylethyl)-l-norvaline Dehydrogenase, domain 2"/>
    <property type="match status" value="1"/>
</dbReference>
<gene>
    <name evidence="4" type="ORF">METZ01_LOCUS53255</name>
</gene>
<dbReference type="InterPro" id="IPR013328">
    <property type="entry name" value="6PGD_dom2"/>
</dbReference>
<dbReference type="Gene3D" id="3.40.50.720">
    <property type="entry name" value="NAD(P)-binding Rossmann-like Domain"/>
    <property type="match status" value="1"/>
</dbReference>
<dbReference type="SUPFAM" id="SSF48179">
    <property type="entry name" value="6-phosphogluconate dehydrogenase C-terminal domain-like"/>
    <property type="match status" value="1"/>
</dbReference>
<name>A0A381SAT2_9ZZZZ</name>
<keyword evidence="2" id="KW-0560">Oxidoreductase</keyword>
<dbReference type="InterPro" id="IPR036291">
    <property type="entry name" value="NAD(P)-bd_dom_sf"/>
</dbReference>
<comment type="similarity">
    <text evidence="1">Belongs to the HIBADH-related family.</text>
</comment>
<dbReference type="InterPro" id="IPR006115">
    <property type="entry name" value="6PGDH_NADP-bd"/>
</dbReference>
<dbReference type="PANTHER" id="PTHR43060">
    <property type="entry name" value="3-HYDROXYISOBUTYRATE DEHYDROGENASE-LIKE 1, MITOCHONDRIAL-RELATED"/>
    <property type="match status" value="1"/>
</dbReference>
<dbReference type="InterPro" id="IPR002204">
    <property type="entry name" value="3-OH-isobutyrate_DH-rel_CS"/>
</dbReference>
<accession>A0A381SAT2</accession>
<dbReference type="SUPFAM" id="SSF51735">
    <property type="entry name" value="NAD(P)-binding Rossmann-fold domains"/>
    <property type="match status" value="1"/>
</dbReference>
<feature type="domain" description="6-phosphogluconate dehydrogenase NADP-binding" evidence="3">
    <location>
        <begin position="3"/>
        <end position="159"/>
    </location>
</feature>
<protein>
    <recommendedName>
        <fullName evidence="3">6-phosphogluconate dehydrogenase NADP-binding domain-containing protein</fullName>
    </recommendedName>
</protein>
<dbReference type="Pfam" id="PF03446">
    <property type="entry name" value="NAD_binding_2"/>
    <property type="match status" value="1"/>
</dbReference>
<evidence type="ECO:0000256" key="1">
    <source>
        <dbReference type="ARBA" id="ARBA00009080"/>
    </source>
</evidence>
<organism evidence="4">
    <name type="scientific">marine metagenome</name>
    <dbReference type="NCBI Taxonomy" id="408172"/>
    <lineage>
        <taxon>unclassified sequences</taxon>
        <taxon>metagenomes</taxon>
        <taxon>ecological metagenomes</taxon>
    </lineage>
</organism>
<dbReference type="InterPro" id="IPR008927">
    <property type="entry name" value="6-PGluconate_DH-like_C_sf"/>
</dbReference>
<reference evidence="4" key="1">
    <citation type="submission" date="2018-05" db="EMBL/GenBank/DDBJ databases">
        <authorList>
            <person name="Lanie J.A."/>
            <person name="Ng W.-L."/>
            <person name="Kazmierczak K.M."/>
            <person name="Andrzejewski T.M."/>
            <person name="Davidsen T.M."/>
            <person name="Wayne K.J."/>
            <person name="Tettelin H."/>
            <person name="Glass J.I."/>
            <person name="Rusch D."/>
            <person name="Podicherti R."/>
            <person name="Tsui H.-C.T."/>
            <person name="Winkler M.E."/>
        </authorList>
    </citation>
    <scope>NUCLEOTIDE SEQUENCE</scope>
</reference>
<proteinExistence type="inferred from homology"/>
<sequence>MSVGYVGLGQMGSAMVGRLLEVGVPVTVFDLDPAAVEEAVAAGATAAASGAELAAVADVVSVCVPDAHHVELVVEDLAGGVAGRGEPLTVLVHSTIHPDAVASAREQVAGWGGDLHDVCVAGGAAAARAGELVLFVGGRDDLHPAAAALLGHYGSLVIAAGPVGAGAAMKLAFNVMTYAQFAASAAALEMAQGAEVDTDALVGAWRHVGQLGALTEQFLPILDLPAGYLVGASRDRMQATTDIARKDLRLAVDLCADGGLRGMVEALERAMPEVFGVGDEQGGTP</sequence>
<dbReference type="GO" id="GO:0016491">
    <property type="term" value="F:oxidoreductase activity"/>
    <property type="evidence" value="ECO:0007669"/>
    <property type="project" value="UniProtKB-KW"/>
</dbReference>
<dbReference type="PIRSF" id="PIRSF000103">
    <property type="entry name" value="HIBADH"/>
    <property type="match status" value="1"/>
</dbReference>
<dbReference type="GO" id="GO:0050661">
    <property type="term" value="F:NADP binding"/>
    <property type="evidence" value="ECO:0007669"/>
    <property type="project" value="InterPro"/>
</dbReference>
<dbReference type="PANTHER" id="PTHR43060:SF15">
    <property type="entry name" value="3-HYDROXYISOBUTYRATE DEHYDROGENASE-LIKE 1, MITOCHONDRIAL-RELATED"/>
    <property type="match status" value="1"/>
</dbReference>
<dbReference type="PROSITE" id="PS00895">
    <property type="entry name" value="3_HYDROXYISOBUT_DH"/>
    <property type="match status" value="1"/>
</dbReference>
<evidence type="ECO:0000259" key="3">
    <source>
        <dbReference type="Pfam" id="PF03446"/>
    </source>
</evidence>
<evidence type="ECO:0000256" key="2">
    <source>
        <dbReference type="ARBA" id="ARBA00023002"/>
    </source>
</evidence>
<dbReference type="AlphaFoldDB" id="A0A381SAT2"/>
<dbReference type="EMBL" id="UINC01002797">
    <property type="protein sequence ID" value="SVA00401.1"/>
    <property type="molecule type" value="Genomic_DNA"/>
</dbReference>
<evidence type="ECO:0000313" key="4">
    <source>
        <dbReference type="EMBL" id="SVA00401.1"/>
    </source>
</evidence>